<keyword evidence="9" id="KW-0472">Membrane</keyword>
<keyword evidence="10" id="KW-0040">ANK repeat</keyword>
<evidence type="ECO:0000256" key="1">
    <source>
        <dbReference type="ARBA" id="ARBA00004175"/>
    </source>
</evidence>
<dbReference type="EMBL" id="JAFNEN010000504">
    <property type="protein sequence ID" value="KAG8181631.1"/>
    <property type="molecule type" value="Genomic_DNA"/>
</dbReference>
<comment type="caution">
    <text evidence="11">The sequence shown here is derived from an EMBL/GenBank/DDBJ whole genome shotgun (WGS) entry which is preliminary data.</text>
</comment>
<proteinExistence type="predicted"/>
<evidence type="ECO:0000256" key="5">
    <source>
        <dbReference type="ARBA" id="ARBA00022537"/>
    </source>
</evidence>
<evidence type="ECO:0000256" key="7">
    <source>
        <dbReference type="ARBA" id="ARBA00022699"/>
    </source>
</evidence>
<evidence type="ECO:0000256" key="2">
    <source>
        <dbReference type="ARBA" id="ARBA00004613"/>
    </source>
</evidence>
<evidence type="ECO:0000313" key="11">
    <source>
        <dbReference type="EMBL" id="KAG8181631.1"/>
    </source>
</evidence>
<evidence type="ECO:0000256" key="4">
    <source>
        <dbReference type="ARBA" id="ARBA00022525"/>
    </source>
</evidence>
<dbReference type="PROSITE" id="PS50088">
    <property type="entry name" value="ANK_REPEAT"/>
    <property type="match status" value="1"/>
</dbReference>
<evidence type="ECO:0000313" key="12">
    <source>
        <dbReference type="Proteomes" id="UP000827092"/>
    </source>
</evidence>
<dbReference type="AlphaFoldDB" id="A0AAV6UDA8"/>
<keyword evidence="7" id="KW-0528">Neurotoxin</keyword>
<dbReference type="GO" id="GO:0006887">
    <property type="term" value="P:exocytosis"/>
    <property type="evidence" value="ECO:0007669"/>
    <property type="project" value="UniProtKB-KW"/>
</dbReference>
<dbReference type="Pfam" id="PF12796">
    <property type="entry name" value="Ank_2"/>
    <property type="match status" value="1"/>
</dbReference>
<evidence type="ECO:0000256" key="8">
    <source>
        <dbReference type="ARBA" id="ARBA00023028"/>
    </source>
</evidence>
<keyword evidence="3" id="KW-0268">Exocytosis</keyword>
<dbReference type="SUPFAM" id="SSF48403">
    <property type="entry name" value="Ankyrin repeat"/>
    <property type="match status" value="1"/>
</dbReference>
<keyword evidence="9" id="KW-1053">Target membrane</keyword>
<protein>
    <submittedName>
        <fullName evidence="11">Uncharacterized protein</fullName>
    </submittedName>
</protein>
<dbReference type="Proteomes" id="UP000827092">
    <property type="component" value="Unassembled WGS sequence"/>
</dbReference>
<keyword evidence="4" id="KW-0964">Secreted</keyword>
<dbReference type="GO" id="GO:0044218">
    <property type="term" value="C:other organism cell membrane"/>
    <property type="evidence" value="ECO:0007669"/>
    <property type="project" value="UniProtKB-KW"/>
</dbReference>
<organism evidence="11 12">
    <name type="scientific">Oedothorax gibbosus</name>
    <dbReference type="NCBI Taxonomy" id="931172"/>
    <lineage>
        <taxon>Eukaryota</taxon>
        <taxon>Metazoa</taxon>
        <taxon>Ecdysozoa</taxon>
        <taxon>Arthropoda</taxon>
        <taxon>Chelicerata</taxon>
        <taxon>Arachnida</taxon>
        <taxon>Araneae</taxon>
        <taxon>Araneomorphae</taxon>
        <taxon>Entelegynae</taxon>
        <taxon>Araneoidea</taxon>
        <taxon>Linyphiidae</taxon>
        <taxon>Erigoninae</taxon>
        <taxon>Oedothorax</taxon>
    </lineage>
</organism>
<dbReference type="GO" id="GO:0005576">
    <property type="term" value="C:extracellular region"/>
    <property type="evidence" value="ECO:0007669"/>
    <property type="project" value="UniProtKB-SubCell"/>
</dbReference>
<reference evidence="11 12" key="1">
    <citation type="journal article" date="2022" name="Nat. Ecol. Evol.">
        <title>A masculinizing supergene underlies an exaggerated male reproductive morph in a spider.</title>
        <authorList>
            <person name="Hendrickx F."/>
            <person name="De Corte Z."/>
            <person name="Sonet G."/>
            <person name="Van Belleghem S.M."/>
            <person name="Kostlbacher S."/>
            <person name="Vangestel C."/>
        </authorList>
    </citation>
    <scope>NUCLEOTIDE SEQUENCE [LARGE SCALE GENOMIC DNA]</scope>
    <source>
        <strain evidence="11">W744_W776</strain>
    </source>
</reference>
<evidence type="ECO:0000256" key="3">
    <source>
        <dbReference type="ARBA" id="ARBA00022483"/>
    </source>
</evidence>
<keyword evidence="12" id="KW-1185">Reference proteome</keyword>
<sequence length="69" mass="8121">MNKVGRYAMHFAAKIGDKDKVLELIHRGMSPDICDRRNYTLLYWAALYRRFEVVECLIPNNCDMNLQAE</sequence>
<keyword evidence="5" id="KW-1052">Target cell membrane</keyword>
<dbReference type="InterPro" id="IPR036770">
    <property type="entry name" value="Ankyrin_rpt-contain_sf"/>
</dbReference>
<dbReference type="InterPro" id="IPR002110">
    <property type="entry name" value="Ankyrin_rpt"/>
</dbReference>
<keyword evidence="6" id="KW-0800">Toxin</keyword>
<evidence type="ECO:0000256" key="6">
    <source>
        <dbReference type="ARBA" id="ARBA00022656"/>
    </source>
</evidence>
<dbReference type="SMART" id="SM00248">
    <property type="entry name" value="ANK"/>
    <property type="match status" value="2"/>
</dbReference>
<gene>
    <name evidence="11" type="ORF">JTE90_015275</name>
</gene>
<evidence type="ECO:0000256" key="9">
    <source>
        <dbReference type="ARBA" id="ARBA00023298"/>
    </source>
</evidence>
<evidence type="ECO:0000256" key="10">
    <source>
        <dbReference type="PROSITE-ProRule" id="PRU00023"/>
    </source>
</evidence>
<name>A0AAV6UDA8_9ARAC</name>
<dbReference type="Gene3D" id="1.25.40.20">
    <property type="entry name" value="Ankyrin repeat-containing domain"/>
    <property type="match status" value="1"/>
</dbReference>
<feature type="repeat" description="ANK" evidence="10">
    <location>
        <begin position="4"/>
        <end position="36"/>
    </location>
</feature>
<dbReference type="GO" id="GO:0044231">
    <property type="term" value="C:host cell presynaptic membrane"/>
    <property type="evidence" value="ECO:0007669"/>
    <property type="project" value="UniProtKB-KW"/>
</dbReference>
<accession>A0AAV6UDA8</accession>
<comment type="subcellular location">
    <subcellularLocation>
        <location evidence="2">Secreted</location>
    </subcellularLocation>
    <subcellularLocation>
        <location evidence="1">Target cell membrane</location>
    </subcellularLocation>
</comment>
<dbReference type="GO" id="GO:0090729">
    <property type="term" value="F:toxin activity"/>
    <property type="evidence" value="ECO:0007669"/>
    <property type="project" value="UniProtKB-KW"/>
</dbReference>
<keyword evidence="8" id="KW-0638">Presynaptic neurotoxin</keyword>